<evidence type="ECO:0000313" key="1">
    <source>
        <dbReference type="EMBL" id="PLW04455.1"/>
    </source>
</evidence>
<accession>A0A2N5RTX9</accession>
<proteinExistence type="predicted"/>
<sequence length="155" mass="17033">MGSLNCLNAPISLEQRELFVKRNQQNAIAEVSVIQNKDPSPAAAPPLTYQPALDPLEEVNPSELVEFVMGDYQNYDGEYDDYEEPSCLAVNVLVNTVHVRLDCSKGGRLMVPASFKGPNGVMVAANILMDTRAMANFVSKEFIRHTTSSFANARP</sequence>
<reference evidence="1 2" key="1">
    <citation type="submission" date="2017-11" db="EMBL/GenBank/DDBJ databases">
        <title>De novo assembly and phasing of dikaryotic genomes from two isolates of Puccinia coronata f. sp. avenae, the causal agent of oat crown rust.</title>
        <authorList>
            <person name="Miller M.E."/>
            <person name="Zhang Y."/>
            <person name="Omidvar V."/>
            <person name="Sperschneider J."/>
            <person name="Schwessinger B."/>
            <person name="Raley C."/>
            <person name="Palmer J.M."/>
            <person name="Garnica D."/>
            <person name="Upadhyaya N."/>
            <person name="Rathjen J."/>
            <person name="Taylor J.M."/>
            <person name="Park R.F."/>
            <person name="Dodds P.N."/>
            <person name="Hirsch C.D."/>
            <person name="Kianian S.F."/>
            <person name="Figueroa M."/>
        </authorList>
    </citation>
    <scope>NUCLEOTIDE SEQUENCE [LARGE SCALE GENOMIC DNA]</scope>
    <source>
        <strain evidence="1">12SD80</strain>
    </source>
</reference>
<evidence type="ECO:0000313" key="2">
    <source>
        <dbReference type="Proteomes" id="UP000235392"/>
    </source>
</evidence>
<dbReference type="AlphaFoldDB" id="A0A2N5RTX9"/>
<name>A0A2N5RTX9_9BASI</name>
<gene>
    <name evidence="1" type="ORF">PCASD_26729</name>
</gene>
<comment type="caution">
    <text evidence="1">The sequence shown here is derived from an EMBL/GenBank/DDBJ whole genome shotgun (WGS) entry which is preliminary data.</text>
</comment>
<dbReference type="Proteomes" id="UP000235392">
    <property type="component" value="Unassembled WGS sequence"/>
</dbReference>
<dbReference type="EMBL" id="PGCI01001565">
    <property type="protein sequence ID" value="PLW04455.1"/>
    <property type="molecule type" value="Genomic_DNA"/>
</dbReference>
<protein>
    <submittedName>
        <fullName evidence="1">Uncharacterized protein</fullName>
    </submittedName>
</protein>
<organism evidence="1 2">
    <name type="scientific">Puccinia coronata f. sp. avenae</name>
    <dbReference type="NCBI Taxonomy" id="200324"/>
    <lineage>
        <taxon>Eukaryota</taxon>
        <taxon>Fungi</taxon>
        <taxon>Dikarya</taxon>
        <taxon>Basidiomycota</taxon>
        <taxon>Pucciniomycotina</taxon>
        <taxon>Pucciniomycetes</taxon>
        <taxon>Pucciniales</taxon>
        <taxon>Pucciniaceae</taxon>
        <taxon>Puccinia</taxon>
    </lineage>
</organism>